<dbReference type="InterPro" id="IPR050584">
    <property type="entry name" value="Cholesterol_7-desaturase"/>
</dbReference>
<keyword evidence="1" id="KW-0560">Oxidoreductase</keyword>
<evidence type="ECO:0000256" key="1">
    <source>
        <dbReference type="ARBA" id="ARBA00023002"/>
    </source>
</evidence>
<name>A0ABX2PWH3_9RHOB</name>
<dbReference type="EMBL" id="JABXWT010000031">
    <property type="protein sequence ID" value="NVO58554.1"/>
    <property type="molecule type" value="Genomic_DNA"/>
</dbReference>
<evidence type="ECO:0000313" key="3">
    <source>
        <dbReference type="EMBL" id="NVO58554.1"/>
    </source>
</evidence>
<dbReference type="Proteomes" id="UP000630805">
    <property type="component" value="Unassembled WGS sequence"/>
</dbReference>
<dbReference type="Gene3D" id="3.90.380.10">
    <property type="entry name" value="Naphthalene 1,2-dioxygenase Alpha Subunit, Chain A, domain 1"/>
    <property type="match status" value="1"/>
</dbReference>
<reference evidence="3 4" key="1">
    <citation type="submission" date="2020-06" db="EMBL/GenBank/DDBJ databases">
        <authorList>
            <person name="Cao W.R."/>
        </authorList>
    </citation>
    <scope>NUCLEOTIDE SEQUENCE [LARGE SCALE GENOMIC DNA]</scope>
    <source>
        <strain evidence="3 4">B1Z28</strain>
    </source>
</reference>
<keyword evidence="4" id="KW-1185">Reference proteome</keyword>
<evidence type="ECO:0000259" key="2">
    <source>
        <dbReference type="Pfam" id="PF19112"/>
    </source>
</evidence>
<keyword evidence="3" id="KW-0223">Dioxygenase</keyword>
<proteinExistence type="predicted"/>
<dbReference type="PANTHER" id="PTHR21266:SF60">
    <property type="entry name" value="3-KETOSTEROID-9-ALPHA-MONOOXYGENASE, OXYGENASE COMPONENT"/>
    <property type="match status" value="1"/>
</dbReference>
<protein>
    <submittedName>
        <fullName evidence="3">Aromatic ring-hydroxylating dioxygenase subunit alpha</fullName>
    </submittedName>
</protein>
<dbReference type="GO" id="GO:0051213">
    <property type="term" value="F:dioxygenase activity"/>
    <property type="evidence" value="ECO:0007669"/>
    <property type="project" value="UniProtKB-KW"/>
</dbReference>
<dbReference type="Pfam" id="PF19112">
    <property type="entry name" value="VanA_C"/>
    <property type="match status" value="1"/>
</dbReference>
<gene>
    <name evidence="3" type="ORF">HW561_22495</name>
</gene>
<feature type="domain" description="Vanillate O-demethylase oxygenase-like C-terminal catalytic" evidence="2">
    <location>
        <begin position="105"/>
        <end position="272"/>
    </location>
</feature>
<evidence type="ECO:0000313" key="4">
    <source>
        <dbReference type="Proteomes" id="UP000630805"/>
    </source>
</evidence>
<dbReference type="SUPFAM" id="SSF55961">
    <property type="entry name" value="Bet v1-like"/>
    <property type="match status" value="1"/>
</dbReference>
<organism evidence="3 4">
    <name type="scientific">Ruegeria haliotis</name>
    <dbReference type="NCBI Taxonomy" id="2747601"/>
    <lineage>
        <taxon>Bacteria</taxon>
        <taxon>Pseudomonadati</taxon>
        <taxon>Pseudomonadota</taxon>
        <taxon>Alphaproteobacteria</taxon>
        <taxon>Rhodobacterales</taxon>
        <taxon>Roseobacteraceae</taxon>
        <taxon>Ruegeria</taxon>
    </lineage>
</organism>
<dbReference type="PANTHER" id="PTHR21266">
    <property type="entry name" value="IRON-SULFUR DOMAIN CONTAINING PROTEIN"/>
    <property type="match status" value="1"/>
</dbReference>
<dbReference type="InterPro" id="IPR044043">
    <property type="entry name" value="VanA_C_cat"/>
</dbReference>
<accession>A0ABX2PWH3</accession>
<sequence length="284" mass="32310">MVSCHDRILLDDWHAVADLEQLKSGAHLKTELFERVLKVSIQPNGMPAVTLCAEGRDLPVQVKYGFVWTSLGTPDRGIIDIPEALEADRYLVSGGSFPVKVSGLRVVENFLDMGHFPFVHTGWLGEEPHTEVAPYQVELTSDDEIIATECFFHQPVASPTADGGIEVEYKYRVYRPYIVALYKTNPLYPDRMDYIVLFIQPVGPESCVVHNMLCYIKEGMSEPDIRWFMQLIFAQDKPILENQIPRRLPLDPRAETPIRADKVAILYRRWLRDHDVNYGAIPAA</sequence>
<comment type="caution">
    <text evidence="3">The sequence shown here is derived from an EMBL/GenBank/DDBJ whole genome shotgun (WGS) entry which is preliminary data.</text>
</comment>